<reference evidence="1 2" key="1">
    <citation type="submission" date="2016-02" db="EMBL/GenBank/DDBJ databases">
        <title>Genome analysis of coral dinoflagellate symbionts highlights evolutionary adaptations to a symbiotic lifestyle.</title>
        <authorList>
            <person name="Aranda M."/>
            <person name="Li Y."/>
            <person name="Liew Y.J."/>
            <person name="Baumgarten S."/>
            <person name="Simakov O."/>
            <person name="Wilson M."/>
            <person name="Piel J."/>
            <person name="Ashoor H."/>
            <person name="Bougouffa S."/>
            <person name="Bajic V.B."/>
            <person name="Ryu T."/>
            <person name="Ravasi T."/>
            <person name="Bayer T."/>
            <person name="Micklem G."/>
            <person name="Kim H."/>
            <person name="Bhak J."/>
            <person name="Lajeunesse T.C."/>
            <person name="Voolstra C.R."/>
        </authorList>
    </citation>
    <scope>NUCLEOTIDE SEQUENCE [LARGE SCALE GENOMIC DNA]</scope>
    <source>
        <strain evidence="1 2">CCMP2467</strain>
    </source>
</reference>
<protein>
    <submittedName>
        <fullName evidence="1">Uncharacterized protein</fullName>
    </submittedName>
</protein>
<evidence type="ECO:0000313" key="2">
    <source>
        <dbReference type="Proteomes" id="UP000186817"/>
    </source>
</evidence>
<accession>A0A1Q9CIK9</accession>
<evidence type="ECO:0000313" key="1">
    <source>
        <dbReference type="EMBL" id="OLP82778.1"/>
    </source>
</evidence>
<comment type="caution">
    <text evidence="1">The sequence shown here is derived from an EMBL/GenBank/DDBJ whole genome shotgun (WGS) entry which is preliminary data.</text>
</comment>
<dbReference type="EMBL" id="LSRX01001167">
    <property type="protein sequence ID" value="OLP82778.1"/>
    <property type="molecule type" value="Genomic_DNA"/>
</dbReference>
<keyword evidence="2" id="KW-1185">Reference proteome</keyword>
<gene>
    <name evidence="1" type="ORF">AK812_SmicGene36528</name>
</gene>
<name>A0A1Q9CIK9_SYMMI</name>
<organism evidence="1 2">
    <name type="scientific">Symbiodinium microadriaticum</name>
    <name type="common">Dinoflagellate</name>
    <name type="synonym">Zooxanthella microadriatica</name>
    <dbReference type="NCBI Taxonomy" id="2951"/>
    <lineage>
        <taxon>Eukaryota</taxon>
        <taxon>Sar</taxon>
        <taxon>Alveolata</taxon>
        <taxon>Dinophyceae</taxon>
        <taxon>Suessiales</taxon>
        <taxon>Symbiodiniaceae</taxon>
        <taxon>Symbiodinium</taxon>
    </lineage>
</organism>
<proteinExistence type="predicted"/>
<dbReference type="Proteomes" id="UP000186817">
    <property type="component" value="Unassembled WGS sequence"/>
</dbReference>
<dbReference type="AlphaFoldDB" id="A0A1Q9CIK9"/>
<sequence length="132" mass="14296">MPSLSRLPAVPLDQLHKVELQVPQRLYGEARNHRGSDQAPWTSWCPGHLQDDRGSQWKCLGAGGSRVALVPPAELGTGHHMQVLKVGTQAESLAEEKIFTLLSRDFRVVPRPGAGAPIVVELSGHAFPGQPL</sequence>